<evidence type="ECO:0000313" key="3">
    <source>
        <dbReference type="Proteomes" id="UP000316621"/>
    </source>
</evidence>
<keyword evidence="3" id="KW-1185">Reference proteome</keyword>
<organism evidence="2 3">
    <name type="scientific">Papaver somniferum</name>
    <name type="common">Opium poppy</name>
    <dbReference type="NCBI Taxonomy" id="3469"/>
    <lineage>
        <taxon>Eukaryota</taxon>
        <taxon>Viridiplantae</taxon>
        <taxon>Streptophyta</taxon>
        <taxon>Embryophyta</taxon>
        <taxon>Tracheophyta</taxon>
        <taxon>Spermatophyta</taxon>
        <taxon>Magnoliopsida</taxon>
        <taxon>Ranunculales</taxon>
        <taxon>Papaveraceae</taxon>
        <taxon>Papaveroideae</taxon>
        <taxon>Papaver</taxon>
    </lineage>
</organism>
<feature type="transmembrane region" description="Helical" evidence="1">
    <location>
        <begin position="16"/>
        <end position="36"/>
    </location>
</feature>
<keyword evidence="1" id="KW-0472">Membrane</keyword>
<name>A0A4Y7JW08_PAPSO</name>
<dbReference type="Proteomes" id="UP000316621">
    <property type="component" value="Chromosome 6"/>
</dbReference>
<sequence>MYNVWILNGYQQASSISHFQILLKLIGPTISILMLFKTLIQKKGRKLGGGTSLSVAHTHGQ</sequence>
<proteinExistence type="predicted"/>
<accession>A0A4Y7JW08</accession>
<dbReference type="Gramene" id="RZC65263">
    <property type="protein sequence ID" value="RZC65263"/>
    <property type="gene ID" value="C5167_008950"/>
</dbReference>
<gene>
    <name evidence="2" type="ORF">C5167_008950</name>
</gene>
<dbReference type="EMBL" id="CM010720">
    <property type="protein sequence ID" value="RZC65263.1"/>
    <property type="molecule type" value="Genomic_DNA"/>
</dbReference>
<protein>
    <submittedName>
        <fullName evidence="2">Uncharacterized protein</fullName>
    </submittedName>
</protein>
<reference evidence="2 3" key="1">
    <citation type="journal article" date="2018" name="Science">
        <title>The opium poppy genome and morphinan production.</title>
        <authorList>
            <person name="Guo L."/>
            <person name="Winzer T."/>
            <person name="Yang X."/>
            <person name="Li Y."/>
            <person name="Ning Z."/>
            <person name="He Z."/>
            <person name="Teodor R."/>
            <person name="Lu Y."/>
            <person name="Bowser T.A."/>
            <person name="Graham I.A."/>
            <person name="Ye K."/>
        </authorList>
    </citation>
    <scope>NUCLEOTIDE SEQUENCE [LARGE SCALE GENOMIC DNA]</scope>
    <source>
        <strain evidence="3">cv. HN1</strain>
        <tissue evidence="2">Leaves</tissue>
    </source>
</reference>
<evidence type="ECO:0000313" key="2">
    <source>
        <dbReference type="EMBL" id="RZC65263.1"/>
    </source>
</evidence>
<keyword evidence="1" id="KW-0812">Transmembrane</keyword>
<dbReference type="AlphaFoldDB" id="A0A4Y7JW08"/>
<evidence type="ECO:0000256" key="1">
    <source>
        <dbReference type="SAM" id="Phobius"/>
    </source>
</evidence>
<keyword evidence="1" id="KW-1133">Transmembrane helix</keyword>